<sequence length="1032" mass="114585">MKYKLIILFFLQFSVLMAQDLDIKGKVVSAEDNMPLPGVAVIITGTSKGAVTDFDGDFILNGASKGDVLQFSYLGFITQEVTVGDNLTMNIAMKPDNQQLEEIVVTGYTKQKKADITGAVAVVDVDELNKQTEPNPIKALQGRLAGVNISTDGSPSGGNTRINIRGIGTLNNTDPLYVIDGVPTKAGMHELNPNDIASIQVLKDASSASIYGSRASNGVIIITTKQGKEGKTKINLNYYTSFSDYANKLNVLNAYEYGQVLWQANINDGINPNSNNLSYQFDWGVIDGQPTLFNVLVPEYLDDAQTIKASNTDWYNEISQQGRANSLDLSMSNGSDKGAYMFSLGYYDNNGIVKTTEFKRISARMNSSYNFFDNKLKIGENFTINRTNEVTDPGVLDPALRALPIIPVRTVDGQGWGGPVGGMNDRQNPVRVLDYNKDNGYKYLRLFGNTFAELTPIKNLSLRTSFGIDYNNYYKRAIQRSYVSGYLKNDQNAVNIDKSNTVKWTWTNTAQYDIKKNNHNINILAGTEMYKEDFENTWLRKEDFLIEDPDYFYPDAGTGESYTGGSATSYSLLSYFGKASYDYDGRYLFSATLRHDGSSRFGKNNRFGTFPAFSAGWRISNEAFAEKHLKFFSDLKLRAGWGQTGNQEISNEAIYSLYLANYAGGDPTWNTSYGTAYDLSGAGSGLLNSGFIAIQTGNDDLKWETTTQTNLGLDFGFLNNALTGSIDIYKKNTEDILVLPPYLAIIGEGGNRWVNGASMENEGIEFALQYKHLTDYGFRYEISGNIAANQNKITVLPDEVKNNYGGNGQDDNILGRPINSMYGYVADGLFRSNLEVENSAIQPGKDLGRIRYKDLNEDGLIDDKDRTWIGNPNPGFTYGFNLSLEYKNFDLTTFWQGVGNVDVINQTKYQTDFWSVDDVGSNKGARLLNAWSPQNLNTDIPALTTIDNNAESRFSTYYIENGSYLKLRVLQLGYSLPQDLLTNYSISNFRMYVNAQNLLTISSSDFTGVDPENPGFGYPLPLTFTFGLNISL</sequence>
<keyword evidence="5 9" id="KW-0798">TonB box</keyword>
<evidence type="ECO:0000259" key="12">
    <source>
        <dbReference type="Pfam" id="PF07715"/>
    </source>
</evidence>
<evidence type="ECO:0000256" key="6">
    <source>
        <dbReference type="ARBA" id="ARBA00023136"/>
    </source>
</evidence>
<evidence type="ECO:0000313" key="14">
    <source>
        <dbReference type="Proteomes" id="UP000602057"/>
    </source>
</evidence>
<dbReference type="Pfam" id="PF00593">
    <property type="entry name" value="TonB_dep_Rec_b-barrel"/>
    <property type="match status" value="1"/>
</dbReference>
<dbReference type="RefSeq" id="WP_188216584.1">
    <property type="nucleotide sequence ID" value="NZ_BAABGH010000007.1"/>
</dbReference>
<dbReference type="Pfam" id="PF13715">
    <property type="entry name" value="CarbopepD_reg_2"/>
    <property type="match status" value="1"/>
</dbReference>
<evidence type="ECO:0000256" key="2">
    <source>
        <dbReference type="ARBA" id="ARBA00022448"/>
    </source>
</evidence>
<dbReference type="InterPro" id="IPR039426">
    <property type="entry name" value="TonB-dep_rcpt-like"/>
</dbReference>
<dbReference type="Gene3D" id="2.40.170.20">
    <property type="entry name" value="TonB-dependent receptor, beta-barrel domain"/>
    <property type="match status" value="1"/>
</dbReference>
<dbReference type="SUPFAM" id="SSF49464">
    <property type="entry name" value="Carboxypeptidase regulatory domain-like"/>
    <property type="match status" value="1"/>
</dbReference>
<dbReference type="InterPro" id="IPR023997">
    <property type="entry name" value="TonB-dep_OMP_SusC/RagA_CS"/>
</dbReference>
<dbReference type="InterPro" id="IPR037066">
    <property type="entry name" value="Plug_dom_sf"/>
</dbReference>
<dbReference type="EMBL" id="JACVXC010000004">
    <property type="protein sequence ID" value="MBD0836096.1"/>
    <property type="molecule type" value="Genomic_DNA"/>
</dbReference>
<dbReference type="InterPro" id="IPR000531">
    <property type="entry name" value="Beta-barrel_TonB"/>
</dbReference>
<evidence type="ECO:0000256" key="4">
    <source>
        <dbReference type="ARBA" id="ARBA00022692"/>
    </source>
</evidence>
<dbReference type="InterPro" id="IPR008969">
    <property type="entry name" value="CarboxyPept-like_regulatory"/>
</dbReference>
<keyword evidence="4 8" id="KW-0812">Transmembrane</keyword>
<dbReference type="Proteomes" id="UP000602057">
    <property type="component" value="Unassembled WGS sequence"/>
</dbReference>
<feature type="chain" id="PRO_5035252845" evidence="10">
    <location>
        <begin position="19"/>
        <end position="1032"/>
    </location>
</feature>
<gene>
    <name evidence="13" type="ORF">ICJ84_11655</name>
</gene>
<dbReference type="AlphaFoldDB" id="A0A8J6Q9D6"/>
<dbReference type="Gene3D" id="2.170.130.10">
    <property type="entry name" value="TonB-dependent receptor, plug domain"/>
    <property type="match status" value="1"/>
</dbReference>
<dbReference type="Pfam" id="PF07715">
    <property type="entry name" value="Plug"/>
    <property type="match status" value="1"/>
</dbReference>
<keyword evidence="2 8" id="KW-0813">Transport</keyword>
<dbReference type="SUPFAM" id="SSF56935">
    <property type="entry name" value="Porins"/>
    <property type="match status" value="1"/>
</dbReference>
<dbReference type="GO" id="GO:0009279">
    <property type="term" value="C:cell outer membrane"/>
    <property type="evidence" value="ECO:0007669"/>
    <property type="project" value="UniProtKB-SubCell"/>
</dbReference>
<evidence type="ECO:0000313" key="13">
    <source>
        <dbReference type="EMBL" id="MBD0836096.1"/>
    </source>
</evidence>
<evidence type="ECO:0000256" key="8">
    <source>
        <dbReference type="PROSITE-ProRule" id="PRU01360"/>
    </source>
</evidence>
<keyword evidence="10" id="KW-0732">Signal</keyword>
<feature type="domain" description="TonB-dependent receptor plug" evidence="12">
    <location>
        <begin position="113"/>
        <end position="219"/>
    </location>
</feature>
<reference evidence="13" key="2">
    <citation type="submission" date="2020-09" db="EMBL/GenBank/DDBJ databases">
        <authorList>
            <person name="Wu Z."/>
        </authorList>
    </citation>
    <scope>NUCLEOTIDE SEQUENCE</scope>
    <source>
        <strain evidence="13">SC17</strain>
    </source>
</reference>
<evidence type="ECO:0000256" key="1">
    <source>
        <dbReference type="ARBA" id="ARBA00004571"/>
    </source>
</evidence>
<keyword evidence="14" id="KW-1185">Reference proteome</keyword>
<dbReference type="InterPro" id="IPR012910">
    <property type="entry name" value="Plug_dom"/>
</dbReference>
<proteinExistence type="inferred from homology"/>
<keyword evidence="7 8" id="KW-0998">Cell outer membrane</keyword>
<dbReference type="Gene3D" id="2.60.40.1120">
    <property type="entry name" value="Carboxypeptidase-like, regulatory domain"/>
    <property type="match status" value="1"/>
</dbReference>
<protein>
    <submittedName>
        <fullName evidence="13">TonB-dependent receptor</fullName>
    </submittedName>
</protein>
<comment type="caution">
    <text evidence="13">The sequence shown here is derived from an EMBL/GenBank/DDBJ whole genome shotgun (WGS) entry which is preliminary data.</text>
</comment>
<accession>A0A8J6Q9D6</accession>
<evidence type="ECO:0000256" key="3">
    <source>
        <dbReference type="ARBA" id="ARBA00022452"/>
    </source>
</evidence>
<keyword evidence="13" id="KW-0675">Receptor</keyword>
<feature type="domain" description="TonB-dependent receptor-like beta-barrel" evidence="11">
    <location>
        <begin position="438"/>
        <end position="891"/>
    </location>
</feature>
<keyword evidence="3 8" id="KW-1134">Transmembrane beta strand</keyword>
<evidence type="ECO:0000256" key="9">
    <source>
        <dbReference type="RuleBase" id="RU003357"/>
    </source>
</evidence>
<evidence type="ECO:0000256" key="10">
    <source>
        <dbReference type="SAM" id="SignalP"/>
    </source>
</evidence>
<comment type="subcellular location">
    <subcellularLocation>
        <location evidence="1 8">Cell outer membrane</location>
        <topology evidence="1 8">Multi-pass membrane protein</topology>
    </subcellularLocation>
</comment>
<dbReference type="InterPro" id="IPR023996">
    <property type="entry name" value="TonB-dep_OMP_SusC/RagA"/>
</dbReference>
<reference evidence="13" key="1">
    <citation type="journal article" date="2013" name="Int. J. Syst. Evol. Microbiol.">
        <title>Aestuariibaculum suncheonense gen. nov., sp. nov., a marine bacterium of the family Flavobacteriaceae isolated from a tidal flat and emended descriptions of the genera Gaetbulibacter and Tamlana.</title>
        <authorList>
            <person name="Jeong S.H."/>
            <person name="Park M.S."/>
            <person name="Jin H.M."/>
            <person name="Lee K."/>
            <person name="Park W."/>
            <person name="Jeon C.O."/>
        </authorList>
    </citation>
    <scope>NUCLEOTIDE SEQUENCE</scope>
    <source>
        <strain evidence="13">SC17</strain>
    </source>
</reference>
<evidence type="ECO:0000259" key="11">
    <source>
        <dbReference type="Pfam" id="PF00593"/>
    </source>
</evidence>
<dbReference type="PROSITE" id="PS52016">
    <property type="entry name" value="TONB_DEPENDENT_REC_3"/>
    <property type="match status" value="1"/>
</dbReference>
<organism evidence="13 14">
    <name type="scientific">Aestuariibaculum suncheonense</name>
    <dbReference type="NCBI Taxonomy" id="1028745"/>
    <lineage>
        <taxon>Bacteria</taxon>
        <taxon>Pseudomonadati</taxon>
        <taxon>Bacteroidota</taxon>
        <taxon>Flavobacteriia</taxon>
        <taxon>Flavobacteriales</taxon>
        <taxon>Flavobacteriaceae</taxon>
    </lineage>
</organism>
<evidence type="ECO:0000256" key="7">
    <source>
        <dbReference type="ARBA" id="ARBA00023237"/>
    </source>
</evidence>
<dbReference type="InterPro" id="IPR036942">
    <property type="entry name" value="Beta-barrel_TonB_sf"/>
</dbReference>
<feature type="signal peptide" evidence="10">
    <location>
        <begin position="1"/>
        <end position="18"/>
    </location>
</feature>
<comment type="similarity">
    <text evidence="8 9">Belongs to the TonB-dependent receptor family.</text>
</comment>
<evidence type="ECO:0000256" key="5">
    <source>
        <dbReference type="ARBA" id="ARBA00023077"/>
    </source>
</evidence>
<name>A0A8J6Q9D6_9FLAO</name>
<dbReference type="NCBIfam" id="TIGR04057">
    <property type="entry name" value="SusC_RagA_signa"/>
    <property type="match status" value="1"/>
</dbReference>
<keyword evidence="6 8" id="KW-0472">Membrane</keyword>
<dbReference type="NCBIfam" id="TIGR04056">
    <property type="entry name" value="OMP_RagA_SusC"/>
    <property type="match status" value="1"/>
</dbReference>